<protein>
    <submittedName>
        <fullName evidence="2">Cellulose synthase/poly-beta-1,6-N-acetylglucosamine synthase-like glycosyltransferase</fullName>
    </submittedName>
</protein>
<dbReference type="GO" id="GO:0016740">
    <property type="term" value="F:transferase activity"/>
    <property type="evidence" value="ECO:0007669"/>
    <property type="project" value="UniProtKB-KW"/>
</dbReference>
<dbReference type="RefSeq" id="WP_183951088.1">
    <property type="nucleotide sequence ID" value="NZ_JACIDH010000003.1"/>
</dbReference>
<name>A0A7W6A850_9SPHN</name>
<reference evidence="2 3" key="1">
    <citation type="submission" date="2020-08" db="EMBL/GenBank/DDBJ databases">
        <title>Genomic Encyclopedia of Type Strains, Phase IV (KMG-IV): sequencing the most valuable type-strain genomes for metagenomic binning, comparative biology and taxonomic classification.</title>
        <authorList>
            <person name="Goeker M."/>
        </authorList>
    </citation>
    <scope>NUCLEOTIDE SEQUENCE [LARGE SCALE GENOMIC DNA]</scope>
    <source>
        <strain evidence="2 3">DSM 19512</strain>
    </source>
</reference>
<evidence type="ECO:0000256" key="1">
    <source>
        <dbReference type="SAM" id="Phobius"/>
    </source>
</evidence>
<dbReference type="EMBL" id="JACIDH010000003">
    <property type="protein sequence ID" value="MBB3878914.1"/>
    <property type="molecule type" value="Genomic_DNA"/>
</dbReference>
<dbReference type="PANTHER" id="PTHR48090">
    <property type="entry name" value="UNDECAPRENYL-PHOSPHATE 4-DEOXY-4-FORMAMIDO-L-ARABINOSE TRANSFERASE-RELATED"/>
    <property type="match status" value="1"/>
</dbReference>
<dbReference type="SUPFAM" id="SSF53448">
    <property type="entry name" value="Nucleotide-diphospho-sugar transferases"/>
    <property type="match status" value="1"/>
</dbReference>
<evidence type="ECO:0000313" key="2">
    <source>
        <dbReference type="EMBL" id="MBB3878914.1"/>
    </source>
</evidence>
<evidence type="ECO:0000313" key="3">
    <source>
        <dbReference type="Proteomes" id="UP000538670"/>
    </source>
</evidence>
<dbReference type="Pfam" id="PF13641">
    <property type="entry name" value="Glyco_tranf_2_3"/>
    <property type="match status" value="1"/>
</dbReference>
<accession>A0A7W6A850</accession>
<comment type="caution">
    <text evidence="2">The sequence shown here is derived from an EMBL/GenBank/DDBJ whole genome shotgun (WGS) entry which is preliminary data.</text>
</comment>
<keyword evidence="2" id="KW-0808">Transferase</keyword>
<dbReference type="AlphaFoldDB" id="A0A7W6A850"/>
<keyword evidence="3" id="KW-1185">Reference proteome</keyword>
<dbReference type="InterPro" id="IPR050256">
    <property type="entry name" value="Glycosyltransferase_2"/>
</dbReference>
<dbReference type="PANTHER" id="PTHR48090:SF6">
    <property type="entry name" value="SLR5056 PROTEIN"/>
    <property type="match status" value="1"/>
</dbReference>
<dbReference type="CDD" id="cd06438">
    <property type="entry name" value="EpsO_like"/>
    <property type="match status" value="1"/>
</dbReference>
<keyword evidence="1" id="KW-0812">Transmembrane</keyword>
<sequence>MTILGDVLLILGFLALMPAALLFAAEILSGLRRPAPLPAGDAPAFTVLIPAHDEAGVIAPTLRSIAGQLRAGDRMLVIADNCTDDTAAIAAAHGADVTERQDRVRRGKGYALAHGLAHAACWANPVTIIVDADCLLSRDALHRLAAMAAREGRPVQGDYRLEAAPGGSLASRFSAFAIRVKNYVRLLGGKRLGVPCVLTGSGMAFPTALLSRVELGSGEIVEDLLLAVDLTLDGAAPRFCPEAQITSPLPATREAAEAQRARWEGGYLSIMRRYVLRLACTGLRRGDMCVLALALDLAIPPLSLLIAGQGALVILAALWALLSGHALPLAIGVVQMALVVGAIALAWHRYGRDLLSIGDLARLPLTVLAKLGFYRRILRAPQRGWVRTERGAEMKGRE</sequence>
<dbReference type="Proteomes" id="UP000538670">
    <property type="component" value="Unassembled WGS sequence"/>
</dbReference>
<keyword evidence="1" id="KW-1133">Transmembrane helix</keyword>
<proteinExistence type="predicted"/>
<dbReference type="Gene3D" id="3.90.550.10">
    <property type="entry name" value="Spore Coat Polysaccharide Biosynthesis Protein SpsA, Chain A"/>
    <property type="match status" value="1"/>
</dbReference>
<feature type="transmembrane region" description="Helical" evidence="1">
    <location>
        <begin position="302"/>
        <end position="322"/>
    </location>
</feature>
<gene>
    <name evidence="2" type="ORF">GGR48_001333</name>
</gene>
<organism evidence="2 3">
    <name type="scientific">Sphingomonas pseudosanguinis</name>
    <dbReference type="NCBI Taxonomy" id="413712"/>
    <lineage>
        <taxon>Bacteria</taxon>
        <taxon>Pseudomonadati</taxon>
        <taxon>Pseudomonadota</taxon>
        <taxon>Alphaproteobacteria</taxon>
        <taxon>Sphingomonadales</taxon>
        <taxon>Sphingomonadaceae</taxon>
        <taxon>Sphingomonas</taxon>
    </lineage>
</organism>
<keyword evidence="1" id="KW-0472">Membrane</keyword>
<feature type="transmembrane region" description="Helical" evidence="1">
    <location>
        <begin position="329"/>
        <end position="348"/>
    </location>
</feature>
<dbReference type="InterPro" id="IPR029044">
    <property type="entry name" value="Nucleotide-diphossugar_trans"/>
</dbReference>